<dbReference type="Pfam" id="PF20981">
    <property type="entry name" value="AAR2_1st"/>
    <property type="match status" value="1"/>
</dbReference>
<dbReference type="PANTHER" id="PTHR12689">
    <property type="entry name" value="A1 CISTRON SPLICING FACTOR AAR2-RELATED"/>
    <property type="match status" value="1"/>
</dbReference>
<proteinExistence type="predicted"/>
<evidence type="ECO:0000259" key="1">
    <source>
        <dbReference type="Pfam" id="PF20981"/>
    </source>
</evidence>
<dbReference type="InterPro" id="IPR038516">
    <property type="entry name" value="AAR2_N_sf"/>
</dbReference>
<name>A0A8J4QDA8_9ROSI</name>
<sequence length="129" mass="14944">MIPPASHFLYYASSTRDGKDCSPIIGFFIDAAPSEVIVRMWDQLQERLVKVSEEETTWSLQSKPSMEIGSIYQITLQRALLNELVELIVACWECKLGWSISLNPLEERSLLHVNQGWLQTLLKQKWRKH</sequence>
<gene>
    <name evidence="2" type="ORF">CMV_026278</name>
</gene>
<accession>A0A8J4QDA8</accession>
<comment type="caution">
    <text evidence="2">The sequence shown here is derived from an EMBL/GenBank/DDBJ whole genome shotgun (WGS) entry which is preliminary data.</text>
</comment>
<dbReference type="PANTHER" id="PTHR12689:SF4">
    <property type="entry name" value="PROTEIN AAR2 HOMOLOG"/>
    <property type="match status" value="1"/>
</dbReference>
<evidence type="ECO:0000313" key="2">
    <source>
        <dbReference type="EMBL" id="KAF3947612.1"/>
    </source>
</evidence>
<dbReference type="AlphaFoldDB" id="A0A8J4QDA8"/>
<evidence type="ECO:0000313" key="3">
    <source>
        <dbReference type="Proteomes" id="UP000737018"/>
    </source>
</evidence>
<keyword evidence="3" id="KW-1185">Reference proteome</keyword>
<feature type="domain" description="AAR2 N-terminal" evidence="1">
    <location>
        <begin position="1"/>
        <end position="57"/>
    </location>
</feature>
<dbReference type="InterPro" id="IPR033647">
    <property type="entry name" value="Aar2_N"/>
</dbReference>
<dbReference type="OrthoDB" id="201752at2759"/>
<organism evidence="2 3">
    <name type="scientific">Castanea mollissima</name>
    <name type="common">Chinese chestnut</name>
    <dbReference type="NCBI Taxonomy" id="60419"/>
    <lineage>
        <taxon>Eukaryota</taxon>
        <taxon>Viridiplantae</taxon>
        <taxon>Streptophyta</taxon>
        <taxon>Embryophyta</taxon>
        <taxon>Tracheophyta</taxon>
        <taxon>Spermatophyta</taxon>
        <taxon>Magnoliopsida</taxon>
        <taxon>eudicotyledons</taxon>
        <taxon>Gunneridae</taxon>
        <taxon>Pentapetalae</taxon>
        <taxon>rosids</taxon>
        <taxon>fabids</taxon>
        <taxon>Fagales</taxon>
        <taxon>Fagaceae</taxon>
        <taxon>Castanea</taxon>
    </lineage>
</organism>
<dbReference type="InterPro" id="IPR007946">
    <property type="entry name" value="AAR2"/>
</dbReference>
<dbReference type="GO" id="GO:0000244">
    <property type="term" value="P:spliceosomal tri-snRNP complex assembly"/>
    <property type="evidence" value="ECO:0007669"/>
    <property type="project" value="TreeGrafter"/>
</dbReference>
<dbReference type="EMBL" id="JRKL02007580">
    <property type="protein sequence ID" value="KAF3947612.1"/>
    <property type="molecule type" value="Genomic_DNA"/>
</dbReference>
<protein>
    <recommendedName>
        <fullName evidence="1">AAR2 N-terminal domain-containing protein</fullName>
    </recommendedName>
</protein>
<dbReference type="Gene3D" id="2.60.34.20">
    <property type="match status" value="1"/>
</dbReference>
<reference evidence="2" key="1">
    <citation type="submission" date="2020-03" db="EMBL/GenBank/DDBJ databases">
        <title>Castanea mollissima Vanexum genome sequencing.</title>
        <authorList>
            <person name="Staton M."/>
        </authorList>
    </citation>
    <scope>NUCLEOTIDE SEQUENCE</scope>
    <source>
        <tissue evidence="2">Leaf</tissue>
    </source>
</reference>
<dbReference type="Proteomes" id="UP000737018">
    <property type="component" value="Unassembled WGS sequence"/>
</dbReference>